<accession>A0AAD9WUW4</accession>
<evidence type="ECO:0000256" key="5">
    <source>
        <dbReference type="ARBA" id="ARBA00022695"/>
    </source>
</evidence>
<keyword evidence="3" id="KW-0240">DNA-directed RNA polymerase</keyword>
<evidence type="ECO:0000313" key="9">
    <source>
        <dbReference type="Proteomes" id="UP001280121"/>
    </source>
</evidence>
<keyword evidence="6" id="KW-0804">Transcription</keyword>
<proteinExistence type="inferred from homology"/>
<dbReference type="GO" id="GO:0003677">
    <property type="term" value="F:DNA binding"/>
    <property type="evidence" value="ECO:0007669"/>
    <property type="project" value="InterPro"/>
</dbReference>
<dbReference type="PANTHER" id="PTHR20856">
    <property type="entry name" value="DNA-DIRECTED RNA POLYMERASE I SUBUNIT 2"/>
    <property type="match status" value="1"/>
</dbReference>
<dbReference type="SUPFAM" id="SSF64484">
    <property type="entry name" value="beta and beta-prime subunits of DNA dependent RNA-polymerase"/>
    <property type="match status" value="1"/>
</dbReference>
<dbReference type="AlphaFoldDB" id="A0AAD9WUW4"/>
<reference evidence="8" key="1">
    <citation type="journal article" date="2023" name="Plant J.">
        <title>Genome sequences and population genomics provide insights into the demographic history, inbreeding, and mutation load of two 'living fossil' tree species of Dipteronia.</title>
        <authorList>
            <person name="Feng Y."/>
            <person name="Comes H.P."/>
            <person name="Chen J."/>
            <person name="Zhu S."/>
            <person name="Lu R."/>
            <person name="Zhang X."/>
            <person name="Li P."/>
            <person name="Qiu J."/>
            <person name="Olsen K.M."/>
            <person name="Qiu Y."/>
        </authorList>
    </citation>
    <scope>NUCLEOTIDE SEQUENCE</scope>
    <source>
        <strain evidence="8">KIB01</strain>
    </source>
</reference>
<gene>
    <name evidence="8" type="ORF">Ddye_019251</name>
</gene>
<evidence type="ECO:0000313" key="8">
    <source>
        <dbReference type="EMBL" id="KAK2644056.1"/>
    </source>
</evidence>
<evidence type="ECO:0000256" key="2">
    <source>
        <dbReference type="ARBA" id="ARBA00012418"/>
    </source>
</evidence>
<evidence type="ECO:0000256" key="6">
    <source>
        <dbReference type="ARBA" id="ARBA00023163"/>
    </source>
</evidence>
<protein>
    <recommendedName>
        <fullName evidence="2">DNA-directed RNA polymerase</fullName>
        <ecNumber evidence="2">2.7.7.6</ecNumber>
    </recommendedName>
</protein>
<dbReference type="GO" id="GO:0003899">
    <property type="term" value="F:DNA-directed RNA polymerase activity"/>
    <property type="evidence" value="ECO:0007669"/>
    <property type="project" value="UniProtKB-EC"/>
</dbReference>
<dbReference type="EC" id="2.7.7.6" evidence="2"/>
<keyword evidence="4" id="KW-0808">Transferase</keyword>
<dbReference type="Proteomes" id="UP001280121">
    <property type="component" value="Unassembled WGS sequence"/>
</dbReference>
<evidence type="ECO:0000256" key="1">
    <source>
        <dbReference type="ARBA" id="ARBA00006835"/>
    </source>
</evidence>
<dbReference type="InterPro" id="IPR007644">
    <property type="entry name" value="RNA_pol_bsu_protrusion"/>
</dbReference>
<dbReference type="GO" id="GO:0006351">
    <property type="term" value="P:DNA-templated transcription"/>
    <property type="evidence" value="ECO:0007669"/>
    <property type="project" value="InterPro"/>
</dbReference>
<name>A0AAD9WUW4_9ROSI</name>
<dbReference type="InterPro" id="IPR015712">
    <property type="entry name" value="DNA-dir_RNA_pol_su2"/>
</dbReference>
<keyword evidence="5" id="KW-0548">Nucleotidyltransferase</keyword>
<comment type="similarity">
    <text evidence="1">Belongs to the RNA polymerase beta chain family.</text>
</comment>
<dbReference type="Pfam" id="PF04563">
    <property type="entry name" value="RNA_pol_Rpb2_1"/>
    <property type="match status" value="1"/>
</dbReference>
<organism evidence="8 9">
    <name type="scientific">Dipteronia dyeriana</name>
    <dbReference type="NCBI Taxonomy" id="168575"/>
    <lineage>
        <taxon>Eukaryota</taxon>
        <taxon>Viridiplantae</taxon>
        <taxon>Streptophyta</taxon>
        <taxon>Embryophyta</taxon>
        <taxon>Tracheophyta</taxon>
        <taxon>Spermatophyta</taxon>
        <taxon>Magnoliopsida</taxon>
        <taxon>eudicotyledons</taxon>
        <taxon>Gunneridae</taxon>
        <taxon>Pentapetalae</taxon>
        <taxon>rosids</taxon>
        <taxon>malvids</taxon>
        <taxon>Sapindales</taxon>
        <taxon>Sapindaceae</taxon>
        <taxon>Hippocastanoideae</taxon>
        <taxon>Acereae</taxon>
        <taxon>Dipteronia</taxon>
    </lineage>
</organism>
<dbReference type="EMBL" id="JANJYI010000006">
    <property type="protein sequence ID" value="KAK2644056.1"/>
    <property type="molecule type" value="Genomic_DNA"/>
</dbReference>
<dbReference type="GO" id="GO:0000428">
    <property type="term" value="C:DNA-directed RNA polymerase complex"/>
    <property type="evidence" value="ECO:0007669"/>
    <property type="project" value="UniProtKB-KW"/>
</dbReference>
<evidence type="ECO:0000256" key="4">
    <source>
        <dbReference type="ARBA" id="ARBA00022679"/>
    </source>
</evidence>
<dbReference type="Gene3D" id="3.90.1100.10">
    <property type="match status" value="1"/>
</dbReference>
<comment type="caution">
    <text evidence="8">The sequence shown here is derived from an EMBL/GenBank/DDBJ whole genome shotgun (WGS) entry which is preliminary data.</text>
</comment>
<dbReference type="GO" id="GO:0032549">
    <property type="term" value="F:ribonucleoside binding"/>
    <property type="evidence" value="ECO:0007669"/>
    <property type="project" value="InterPro"/>
</dbReference>
<evidence type="ECO:0000256" key="3">
    <source>
        <dbReference type="ARBA" id="ARBA00022478"/>
    </source>
</evidence>
<keyword evidence="9" id="KW-1185">Reference proteome</keyword>
<evidence type="ECO:0000259" key="7">
    <source>
        <dbReference type="Pfam" id="PF04563"/>
    </source>
</evidence>
<feature type="domain" description="RNA polymerase beta subunit protrusion" evidence="7">
    <location>
        <begin position="36"/>
        <end position="138"/>
    </location>
</feature>
<sequence>MSNNAGSTGGGGDGDKEISNEDVWTVVSALFRSRGFVQNQIDSFNEFFNQTLPEMVTSTCYQLQTPVQQLRGYTILEDNNYRPGPDYLIFHTIHSITFLQLHWDEPTLKESDGEVADLYPNIARLRNFTYSASLYVDV</sequence>